<evidence type="ECO:0000259" key="1">
    <source>
        <dbReference type="Pfam" id="PF06985"/>
    </source>
</evidence>
<comment type="caution">
    <text evidence="2">The sequence shown here is derived from an EMBL/GenBank/DDBJ whole genome shotgun (WGS) entry which is preliminary data.</text>
</comment>
<dbReference type="PANTHER" id="PTHR39596">
    <property type="match status" value="1"/>
</dbReference>
<evidence type="ECO:0000313" key="2">
    <source>
        <dbReference type="EMBL" id="KAK5989645.1"/>
    </source>
</evidence>
<evidence type="ECO:0000313" key="3">
    <source>
        <dbReference type="Proteomes" id="UP001338125"/>
    </source>
</evidence>
<proteinExistence type="predicted"/>
<name>A0ABR0SCZ1_9HYPO</name>
<dbReference type="InterPro" id="IPR010730">
    <property type="entry name" value="HET"/>
</dbReference>
<reference evidence="2 3" key="1">
    <citation type="submission" date="2024-01" db="EMBL/GenBank/DDBJ databases">
        <title>Complete genome of Cladobotryum mycophilum ATHUM6906.</title>
        <authorList>
            <person name="Christinaki A.C."/>
            <person name="Myridakis A.I."/>
            <person name="Kouvelis V.N."/>
        </authorList>
    </citation>
    <scope>NUCLEOTIDE SEQUENCE [LARGE SCALE GENOMIC DNA]</scope>
    <source>
        <strain evidence="2 3">ATHUM6906</strain>
    </source>
</reference>
<sequence>MDLLCEPRSTATPPPQTPYVCEEQWDGGMFITYPVRKGKIRWVPPRLRQLLGVDAPDEPYLETLYPTPSKEIGPFLQTWLFFGLLAESLSLNEVSPGVRLVEQTEALEEIRLLHEKCLVKDENGERHLTGLPVLEMGPLIRERTALDSNLTQRLIHVRNCLQFANLMLLSVQELDEPIRYSLCALGEMFTTGLFTAASTANPRIEAPMVGFSWHNNYIKPGGAVETQMLERGWCPSEIDKIRAQFQGLHTMHYIGQLKKSESNRSHENCSNHLCVAFQMDVTTYRPAHAVSECDCSHISIDRDEVHSILRYAGTYPVIRVEGTSGSLDDLKLFVEPYEPGLPYVALSHVWANGMGNPTTNSLPKCQIQRVARLIASLQDETEPQREENAPSFRVWVDTLCCPVALEGKMIALQRIADVYKNATHVLVLDATLTEFKSNEHQAELLLRIFGASPWTRRLWTLQEGALTKSLYVQFADKALNTYALLTQLFVLGRQDIRHMRIWQDVMNSFNELQGFFAKEKGFVFQTQPPLINLQRALHFRSVSVPSDEALCISTLLSLDTKYIAEAPDVDTRMARVWELVARSEGGLSPRLLFYADESLSVPGWRWAPRSLLGSFVKDSVMGIDERVMRFAATPEEMGVPTSLGLKVELAGCRVLPLPRDASLPLHPWPDMIKATEDQIIVRNEKTGQWLRVIDWYRSKKVAGWTNEERFAYDQKMGNPLCKEIDTGNCALIFDQEVGFEGLRAGCMVQVELVDPRDINDPSIDPAELTTGLKTRRTRNVIISALNEAEAKMMESVQELANKVALDSRTRDFLAIKDRDSDLWKNQKIKVRDLMKEVMADAWKSQPELAQTVKNYIGTDLEEYMWVMIPKIFSHDVVLRDLPETQLWFVD</sequence>
<protein>
    <recommendedName>
        <fullName evidence="1">Heterokaryon incompatibility domain-containing protein</fullName>
    </recommendedName>
</protein>
<organism evidence="2 3">
    <name type="scientific">Cladobotryum mycophilum</name>
    <dbReference type="NCBI Taxonomy" id="491253"/>
    <lineage>
        <taxon>Eukaryota</taxon>
        <taxon>Fungi</taxon>
        <taxon>Dikarya</taxon>
        <taxon>Ascomycota</taxon>
        <taxon>Pezizomycotina</taxon>
        <taxon>Sordariomycetes</taxon>
        <taxon>Hypocreomycetidae</taxon>
        <taxon>Hypocreales</taxon>
        <taxon>Hypocreaceae</taxon>
        <taxon>Cladobotryum</taxon>
    </lineage>
</organism>
<accession>A0ABR0SCZ1</accession>
<dbReference type="Pfam" id="PF06985">
    <property type="entry name" value="HET"/>
    <property type="match status" value="1"/>
</dbReference>
<feature type="domain" description="Heterokaryon incompatibility" evidence="1">
    <location>
        <begin position="343"/>
        <end position="430"/>
    </location>
</feature>
<dbReference type="PANTHER" id="PTHR39596:SF2">
    <property type="entry name" value="HET DOMAIN PROTEIN (AFU_ORTHOLOGUE AFUA_1G17550)-RELATED"/>
    <property type="match status" value="1"/>
</dbReference>
<keyword evidence="3" id="KW-1185">Reference proteome</keyword>
<dbReference type="EMBL" id="JAVFKD010000014">
    <property type="protein sequence ID" value="KAK5989645.1"/>
    <property type="molecule type" value="Genomic_DNA"/>
</dbReference>
<gene>
    <name evidence="2" type="ORF">PT974_07900</name>
</gene>
<dbReference type="Proteomes" id="UP001338125">
    <property type="component" value="Unassembled WGS sequence"/>
</dbReference>